<comment type="cofactor">
    <cofactor evidence="1">
        <name>FAD</name>
        <dbReference type="ChEBI" id="CHEBI:57692"/>
    </cofactor>
</comment>
<dbReference type="Gene3D" id="3.30.390.30">
    <property type="match status" value="1"/>
</dbReference>
<dbReference type="SUPFAM" id="SSF51905">
    <property type="entry name" value="FAD/NAD(P)-binding domain"/>
    <property type="match status" value="1"/>
</dbReference>
<dbReference type="InterPro" id="IPR041575">
    <property type="entry name" value="Rubredoxin_C"/>
</dbReference>
<dbReference type="PRINTS" id="PR00411">
    <property type="entry name" value="PNDRDTASEI"/>
</dbReference>
<dbReference type="Proteomes" id="UP000241436">
    <property type="component" value="Unassembled WGS sequence"/>
</dbReference>
<evidence type="ECO:0008006" key="8">
    <source>
        <dbReference type="Google" id="ProtNLM"/>
    </source>
</evidence>
<evidence type="ECO:0000313" key="7">
    <source>
        <dbReference type="Proteomes" id="UP000241436"/>
    </source>
</evidence>
<evidence type="ECO:0000256" key="1">
    <source>
        <dbReference type="ARBA" id="ARBA00001974"/>
    </source>
</evidence>
<dbReference type="EMBL" id="NVQC01000017">
    <property type="protein sequence ID" value="PTL36204.1"/>
    <property type="molecule type" value="Genomic_DNA"/>
</dbReference>
<dbReference type="PRINTS" id="PR00368">
    <property type="entry name" value="FADPNR"/>
</dbReference>
<feature type="domain" description="FAD/NAD(P)-binding" evidence="4">
    <location>
        <begin position="7"/>
        <end position="293"/>
    </location>
</feature>
<dbReference type="GO" id="GO:0016491">
    <property type="term" value="F:oxidoreductase activity"/>
    <property type="evidence" value="ECO:0007669"/>
    <property type="project" value="InterPro"/>
</dbReference>
<evidence type="ECO:0000256" key="2">
    <source>
        <dbReference type="ARBA" id="ARBA00022630"/>
    </source>
</evidence>
<dbReference type="PANTHER" id="PTHR43429:SF3">
    <property type="entry name" value="NITRITE REDUCTASE [NAD(P)H]"/>
    <property type="match status" value="1"/>
</dbReference>
<proteinExistence type="predicted"/>
<accession>A0A2T4TYK6</accession>
<name>A0A2T4TYK6_9BACT</name>
<evidence type="ECO:0000259" key="4">
    <source>
        <dbReference type="Pfam" id="PF07992"/>
    </source>
</evidence>
<sequence length="421" mass="45090">MGKLHQVIVGASAAGLAAVEAIRRVDQDCPITVVSKELLPLYSRVGLTHFISREVGYDGMRMRDDGYFDRMKVRGVMGVAAISVDPTARLVRLSNGENLAYDNLLVASGSHAVMPPIPGTDLHGIYPCITNNDATQIDEAIPRTKEAVVIGAGLIGIQVVDAFARRGLKTTVIEQMPHVMPAMADAVSAAMAEGALRTAGVTVRCGVRATELLGNNGQITGVRVESGEVLPCQLLVMAAGVAPNIDFLDRTGVTIHRGVSVDTYQRTSLEGIYAAGDVAETVDMFSGERVMNAIWPEALNQGRTAGLNMAGVATTYEGSMAMNVTTVIDTPIASIGMWNPPDGEPYQIREVRDDLKRIYRKLVFTGEQLVGAMLVGMIEDAGILHNMIRTRTTFTLTPDHLAPAPVRWGTVLRAVDKAGRV</sequence>
<keyword evidence="2" id="KW-0285">Flavoprotein</keyword>
<dbReference type="RefSeq" id="WP_107561951.1">
    <property type="nucleotide sequence ID" value="NZ_NVQC01000017.1"/>
</dbReference>
<dbReference type="InterPro" id="IPR016156">
    <property type="entry name" value="FAD/NAD-linked_Rdtase_dimer_sf"/>
</dbReference>
<dbReference type="Pfam" id="PF07992">
    <property type="entry name" value="Pyr_redox_2"/>
    <property type="match status" value="1"/>
</dbReference>
<dbReference type="InterPro" id="IPR050260">
    <property type="entry name" value="FAD-bd_OxRdtase"/>
</dbReference>
<keyword evidence="7" id="KW-1185">Reference proteome</keyword>
<reference evidence="7" key="2">
    <citation type="journal article" date="2018" name="Environ. Microbiol.">
        <title>Bloom of a denitrifying methanotroph, 'Candidatus Methylomirabilis limnetica', in a deep stratified lake.</title>
        <authorList>
            <person name="Graf J.S."/>
            <person name="Mayr M.J."/>
            <person name="Marchant H.K."/>
            <person name="Tienken D."/>
            <person name="Hach P.F."/>
            <person name="Brand A."/>
            <person name="Schubert C.J."/>
            <person name="Kuypers M.M."/>
            <person name="Milucka J."/>
        </authorList>
    </citation>
    <scope>NUCLEOTIDE SEQUENCE [LARGE SCALE GENOMIC DNA]</scope>
    <source>
        <strain evidence="7">Zug</strain>
    </source>
</reference>
<reference evidence="6 7" key="1">
    <citation type="submission" date="2017-09" db="EMBL/GenBank/DDBJ databases">
        <title>Bloom of a denitrifying methanotroph, Candidatus Methylomirabilis limnetica, in a deep stratified lake.</title>
        <authorList>
            <person name="Graf J.S."/>
            <person name="Marchant H.K."/>
            <person name="Tienken D."/>
            <person name="Hach P.F."/>
            <person name="Brand A."/>
            <person name="Schubert C.J."/>
            <person name="Kuypers M.M."/>
            <person name="Milucka J."/>
        </authorList>
    </citation>
    <scope>NUCLEOTIDE SEQUENCE [LARGE SCALE GENOMIC DNA]</scope>
    <source>
        <strain evidence="6 7">Zug</strain>
    </source>
</reference>
<evidence type="ECO:0000256" key="3">
    <source>
        <dbReference type="ARBA" id="ARBA00022827"/>
    </source>
</evidence>
<dbReference type="Gene3D" id="3.50.50.60">
    <property type="entry name" value="FAD/NAD(P)-binding domain"/>
    <property type="match status" value="2"/>
</dbReference>
<dbReference type="OrthoDB" id="9807946at2"/>
<keyword evidence="3" id="KW-0274">FAD</keyword>
<dbReference type="InterPro" id="IPR036188">
    <property type="entry name" value="FAD/NAD-bd_sf"/>
</dbReference>
<organism evidence="6 7">
    <name type="scientific">Candidatus Methylomirabilis limnetica</name>
    <dbReference type="NCBI Taxonomy" id="2033718"/>
    <lineage>
        <taxon>Bacteria</taxon>
        <taxon>Candidatus Methylomirabilota</taxon>
        <taxon>Candidatus Methylomirabilia</taxon>
        <taxon>Candidatus Methylomirabilales</taxon>
        <taxon>Candidatus Methylomirabilaceae</taxon>
        <taxon>Candidatus Methylomirabilis</taxon>
    </lineage>
</organism>
<dbReference type="InterPro" id="IPR023753">
    <property type="entry name" value="FAD/NAD-binding_dom"/>
</dbReference>
<comment type="caution">
    <text evidence="6">The sequence shown here is derived from an EMBL/GenBank/DDBJ whole genome shotgun (WGS) entry which is preliminary data.</text>
</comment>
<evidence type="ECO:0000313" key="6">
    <source>
        <dbReference type="EMBL" id="PTL36204.1"/>
    </source>
</evidence>
<gene>
    <name evidence="6" type="ORF">CLG94_05980</name>
</gene>
<dbReference type="AlphaFoldDB" id="A0A2T4TYK6"/>
<dbReference type="Pfam" id="PF18267">
    <property type="entry name" value="Rubredoxin_C"/>
    <property type="match status" value="1"/>
</dbReference>
<feature type="domain" description="NADH-rubredoxin oxidoreductase C-terminal" evidence="5">
    <location>
        <begin position="326"/>
        <end position="391"/>
    </location>
</feature>
<protein>
    <recommendedName>
        <fullName evidence="8">NAD(P)/FAD-dependent oxidoreductase</fullName>
    </recommendedName>
</protein>
<dbReference type="PANTHER" id="PTHR43429">
    <property type="entry name" value="PYRIDINE NUCLEOTIDE-DISULFIDE OXIDOREDUCTASE DOMAIN-CONTAINING"/>
    <property type="match status" value="1"/>
</dbReference>
<evidence type="ECO:0000259" key="5">
    <source>
        <dbReference type="Pfam" id="PF18267"/>
    </source>
</evidence>